<comment type="subunit">
    <text evidence="2 9 11">Homotetramer.</text>
</comment>
<keyword evidence="6 9" id="KW-0413">Isomerase</keyword>
<keyword evidence="9" id="KW-0460">Magnesium</keyword>
<keyword evidence="9" id="KW-0963">Cytoplasm</keyword>
<comment type="catalytic activity">
    <reaction evidence="8 9 10">
        <text>alpha-D-xylose = alpha-D-xylulofuranose</text>
        <dbReference type="Rhea" id="RHEA:22816"/>
        <dbReference type="ChEBI" id="CHEBI:28518"/>
        <dbReference type="ChEBI" id="CHEBI:188998"/>
        <dbReference type="EC" id="5.3.1.5"/>
    </reaction>
</comment>
<feature type="active site" evidence="9">
    <location>
        <position position="112"/>
    </location>
</feature>
<dbReference type="PANTHER" id="PTHR48408:SF1">
    <property type="entry name" value="XYLOSE ISOMERASE"/>
    <property type="match status" value="1"/>
</dbReference>
<dbReference type="EMBL" id="JAFREP010000067">
    <property type="protein sequence ID" value="MBO1323439.1"/>
    <property type="molecule type" value="Genomic_DNA"/>
</dbReference>
<feature type="binding site" evidence="9">
    <location>
        <position position="304"/>
    </location>
    <ligand>
        <name>Mg(2+)</name>
        <dbReference type="ChEBI" id="CHEBI:18420"/>
        <label>1</label>
    </ligand>
</feature>
<name>A0A8J7QFK1_9BACT</name>
<evidence type="ECO:0000256" key="2">
    <source>
        <dbReference type="ARBA" id="ARBA00011881"/>
    </source>
</evidence>
<feature type="binding site" evidence="9">
    <location>
        <position position="279"/>
    </location>
    <ligand>
        <name>Mg(2+)</name>
        <dbReference type="ChEBI" id="CHEBI:18420"/>
        <label>2</label>
    </ligand>
</feature>
<feature type="binding site" evidence="9">
    <location>
        <position position="276"/>
    </location>
    <ligand>
        <name>Mg(2+)</name>
        <dbReference type="ChEBI" id="CHEBI:18420"/>
        <label>1</label>
    </ligand>
</feature>
<protein>
    <recommendedName>
        <fullName evidence="3 9">Xylose isomerase</fullName>
        <ecNumber evidence="3 9">5.3.1.5</ecNumber>
    </recommendedName>
</protein>
<dbReference type="AlphaFoldDB" id="A0A8J7QFK1"/>
<comment type="caution">
    <text evidence="12">The sequence shown here is derived from an EMBL/GenBank/DDBJ whole genome shotgun (WGS) entry which is preliminary data.</text>
</comment>
<sequence length="447" mass="49092">MQPSVFQGDIAYFPTIDRIPFEGPGSDNPLAFKAYNPGQVVGDKTMAEHLRFAACYWHTFHGTGADPFGPGTRAYVWNQHADPMDAARARLDAAFEFFTKLGVPFYCFHDRDLAPAGSSVAESEHNLQVLTDLAKARQQATGMKLLWGTANMFSDPRYMNGAATNPDLLVVSHAAAQVKAALEATVALDGENYVFWGGREGYACLLNTNTQRELEHFARFLTMARDYGRSIGFNGVFLIEPKPMEPMFHQYDFDAQTVIGFLRHHDLDRDFKLNIEANHATLAGHTFAHELQMCVDAGMLGSIDANRGNAQNGWDTDQFPTDMNDCIAAMQVVLAQGGLGRGGLNFDAKLRRESTDLDDLFIAHIGAMDAFARALVIADKLNNDSVLSKHKAARYSSFDTALGRDFAAGKLSLADLRDHAAKEGEPTAQSGKQELIENRVNDLVFGG</sequence>
<dbReference type="SUPFAM" id="SSF51658">
    <property type="entry name" value="Xylose isomerase-like"/>
    <property type="match status" value="1"/>
</dbReference>
<evidence type="ECO:0000313" key="12">
    <source>
        <dbReference type="EMBL" id="MBO1323439.1"/>
    </source>
</evidence>
<comment type="cofactor">
    <cofactor evidence="9">
        <name>Mg(2+)</name>
        <dbReference type="ChEBI" id="CHEBI:18420"/>
    </cofactor>
    <text evidence="9">Binds 2 magnesium ions per subunit.</text>
</comment>
<feature type="binding site" evidence="9">
    <location>
        <position position="276"/>
    </location>
    <ligand>
        <name>Mg(2+)</name>
        <dbReference type="ChEBI" id="CHEBI:18420"/>
        <label>2</label>
    </ligand>
</feature>
<dbReference type="InterPro" id="IPR013452">
    <property type="entry name" value="Xylose_isom_bac"/>
</dbReference>
<dbReference type="NCBIfam" id="TIGR02630">
    <property type="entry name" value="xylose_isom_A"/>
    <property type="match status" value="1"/>
</dbReference>
<feature type="binding site" evidence="9">
    <location>
        <position position="317"/>
    </location>
    <ligand>
        <name>Mg(2+)</name>
        <dbReference type="ChEBI" id="CHEBI:18420"/>
        <label>2</label>
    </ligand>
</feature>
<feature type="binding site" evidence="9">
    <location>
        <position position="347"/>
    </location>
    <ligand>
        <name>Mg(2+)</name>
        <dbReference type="ChEBI" id="CHEBI:18420"/>
        <label>1</label>
    </ligand>
</feature>
<dbReference type="EC" id="5.3.1.5" evidence="3 9"/>
<dbReference type="GO" id="GO:0000287">
    <property type="term" value="F:magnesium ion binding"/>
    <property type="evidence" value="ECO:0007669"/>
    <property type="project" value="UniProtKB-UniRule"/>
</dbReference>
<evidence type="ECO:0000313" key="13">
    <source>
        <dbReference type="Proteomes" id="UP000664417"/>
    </source>
</evidence>
<dbReference type="GO" id="GO:0005737">
    <property type="term" value="C:cytoplasm"/>
    <property type="evidence" value="ECO:0007669"/>
    <property type="project" value="UniProtKB-SubCell"/>
</dbReference>
<dbReference type="InterPro" id="IPR001998">
    <property type="entry name" value="Xylose_isomerase"/>
</dbReference>
<feature type="binding site" evidence="9">
    <location>
        <position position="240"/>
    </location>
    <ligand>
        <name>Mg(2+)</name>
        <dbReference type="ChEBI" id="CHEBI:18420"/>
        <label>1</label>
    </ligand>
</feature>
<evidence type="ECO:0000256" key="7">
    <source>
        <dbReference type="ARBA" id="ARBA00023277"/>
    </source>
</evidence>
<proteinExistence type="inferred from homology"/>
<accession>A0A8J7QFK1</accession>
<dbReference type="HAMAP" id="MF_00455">
    <property type="entry name" value="Xylose_isom_A"/>
    <property type="match status" value="1"/>
</dbReference>
<dbReference type="PRINTS" id="PR00688">
    <property type="entry name" value="XYLOSISMRASE"/>
</dbReference>
<evidence type="ECO:0000256" key="8">
    <source>
        <dbReference type="ARBA" id="ARBA00033659"/>
    </source>
</evidence>
<evidence type="ECO:0000256" key="4">
    <source>
        <dbReference type="ARBA" id="ARBA00022629"/>
    </source>
</evidence>
<organism evidence="12 13">
    <name type="scientific">Acanthopleuribacter pedis</name>
    <dbReference type="NCBI Taxonomy" id="442870"/>
    <lineage>
        <taxon>Bacteria</taxon>
        <taxon>Pseudomonadati</taxon>
        <taxon>Acidobacteriota</taxon>
        <taxon>Holophagae</taxon>
        <taxon>Acanthopleuribacterales</taxon>
        <taxon>Acanthopleuribacteraceae</taxon>
        <taxon>Acanthopleuribacter</taxon>
    </lineage>
</organism>
<comment type="similarity">
    <text evidence="1 9 10">Belongs to the xylose isomerase family.</text>
</comment>
<reference evidence="12" key="1">
    <citation type="submission" date="2021-03" db="EMBL/GenBank/DDBJ databases">
        <authorList>
            <person name="Wang G."/>
        </authorList>
    </citation>
    <scope>NUCLEOTIDE SEQUENCE</scope>
    <source>
        <strain evidence="12">KCTC 12899</strain>
    </source>
</reference>
<dbReference type="InterPro" id="IPR036237">
    <property type="entry name" value="Xyl_isomerase-like_sf"/>
</dbReference>
<evidence type="ECO:0000256" key="11">
    <source>
        <dbReference type="RuleBase" id="RU000610"/>
    </source>
</evidence>
<dbReference type="GO" id="GO:0009045">
    <property type="term" value="F:xylose isomerase activity"/>
    <property type="evidence" value="ECO:0007669"/>
    <property type="project" value="UniProtKB-UniRule"/>
</dbReference>
<evidence type="ECO:0000256" key="1">
    <source>
        <dbReference type="ARBA" id="ARBA00005765"/>
    </source>
</evidence>
<dbReference type="Gene3D" id="3.20.20.150">
    <property type="entry name" value="Divalent-metal-dependent TIM barrel enzymes"/>
    <property type="match status" value="1"/>
</dbReference>
<dbReference type="PANTHER" id="PTHR48408">
    <property type="match status" value="1"/>
</dbReference>
<dbReference type="NCBIfam" id="NF003998">
    <property type="entry name" value="PRK05474.1"/>
    <property type="match status" value="1"/>
</dbReference>
<evidence type="ECO:0000256" key="9">
    <source>
        <dbReference type="HAMAP-Rule" id="MF_00455"/>
    </source>
</evidence>
<comment type="subcellular location">
    <subcellularLocation>
        <location evidence="9 11">Cytoplasm</location>
    </subcellularLocation>
</comment>
<evidence type="ECO:0000256" key="5">
    <source>
        <dbReference type="ARBA" id="ARBA00022723"/>
    </source>
</evidence>
<keyword evidence="7 9" id="KW-0119">Carbohydrate metabolism</keyword>
<dbReference type="GO" id="GO:0042732">
    <property type="term" value="P:D-xylose metabolic process"/>
    <property type="evidence" value="ECO:0007669"/>
    <property type="project" value="UniProtKB-UniRule"/>
</dbReference>
<keyword evidence="4 9" id="KW-0859">Xylose metabolism</keyword>
<dbReference type="FunFam" id="3.20.20.150:FF:000002">
    <property type="entry name" value="Xylose isomerase"/>
    <property type="match status" value="1"/>
</dbReference>
<evidence type="ECO:0000256" key="3">
    <source>
        <dbReference type="ARBA" id="ARBA00011958"/>
    </source>
</evidence>
<keyword evidence="5 9" id="KW-0479">Metal-binding</keyword>
<evidence type="ECO:0000256" key="10">
    <source>
        <dbReference type="RuleBase" id="RU000609"/>
    </source>
</evidence>
<keyword evidence="13" id="KW-1185">Reference proteome</keyword>
<feature type="active site" evidence="9">
    <location>
        <position position="109"/>
    </location>
</feature>
<gene>
    <name evidence="9 12" type="primary">xylA</name>
    <name evidence="12" type="ORF">J3U88_33540</name>
</gene>
<dbReference type="PROSITE" id="PS51415">
    <property type="entry name" value="XYLOSE_ISOMERASE"/>
    <property type="match status" value="1"/>
</dbReference>
<feature type="binding site" evidence="9">
    <location>
        <position position="315"/>
    </location>
    <ligand>
        <name>Mg(2+)</name>
        <dbReference type="ChEBI" id="CHEBI:18420"/>
        <label>2</label>
    </ligand>
</feature>
<dbReference type="RefSeq" id="WP_207863592.1">
    <property type="nucleotide sequence ID" value="NZ_JAFREP010000067.1"/>
</dbReference>
<dbReference type="Proteomes" id="UP000664417">
    <property type="component" value="Unassembled WGS sequence"/>
</dbReference>
<evidence type="ECO:0000256" key="6">
    <source>
        <dbReference type="ARBA" id="ARBA00023235"/>
    </source>
</evidence>